<protein>
    <submittedName>
        <fullName evidence="2">Uncharacterized protein</fullName>
    </submittedName>
</protein>
<feature type="region of interest" description="Disordered" evidence="1">
    <location>
        <begin position="54"/>
        <end position="96"/>
    </location>
</feature>
<proteinExistence type="predicted"/>
<organism evidence="2 3">
    <name type="scientific">Trachymyrmex septentrionalis</name>
    <dbReference type="NCBI Taxonomy" id="34720"/>
    <lineage>
        <taxon>Eukaryota</taxon>
        <taxon>Metazoa</taxon>
        <taxon>Ecdysozoa</taxon>
        <taxon>Arthropoda</taxon>
        <taxon>Hexapoda</taxon>
        <taxon>Insecta</taxon>
        <taxon>Pterygota</taxon>
        <taxon>Neoptera</taxon>
        <taxon>Endopterygota</taxon>
        <taxon>Hymenoptera</taxon>
        <taxon>Apocrita</taxon>
        <taxon>Aculeata</taxon>
        <taxon>Formicoidea</taxon>
        <taxon>Formicidae</taxon>
        <taxon>Myrmicinae</taxon>
        <taxon>Trachymyrmex</taxon>
    </lineage>
</organism>
<evidence type="ECO:0000313" key="3">
    <source>
        <dbReference type="Proteomes" id="UP000078541"/>
    </source>
</evidence>
<feature type="region of interest" description="Disordered" evidence="1">
    <location>
        <begin position="108"/>
        <end position="156"/>
    </location>
</feature>
<evidence type="ECO:0000313" key="2">
    <source>
        <dbReference type="EMBL" id="KYN38331.1"/>
    </source>
</evidence>
<reference evidence="2 3" key="1">
    <citation type="submission" date="2016-03" db="EMBL/GenBank/DDBJ databases">
        <title>Trachymyrmex septentrionalis WGS genome.</title>
        <authorList>
            <person name="Nygaard S."/>
            <person name="Hu H."/>
            <person name="Boomsma J."/>
            <person name="Zhang G."/>
        </authorList>
    </citation>
    <scope>NUCLEOTIDE SEQUENCE [LARGE SCALE GENOMIC DNA]</scope>
    <source>
        <strain evidence="2">Tsep2-gDNA-1</strain>
        <tissue evidence="2">Whole body</tissue>
    </source>
</reference>
<dbReference type="EMBL" id="KQ981673">
    <property type="protein sequence ID" value="KYN38331.1"/>
    <property type="molecule type" value="Genomic_DNA"/>
</dbReference>
<gene>
    <name evidence="2" type="ORF">ALC56_07371</name>
</gene>
<feature type="compositionally biased region" description="Basic and acidic residues" evidence="1">
    <location>
        <begin position="224"/>
        <end position="238"/>
    </location>
</feature>
<feature type="compositionally biased region" description="Basic and acidic residues" evidence="1">
    <location>
        <begin position="125"/>
        <end position="146"/>
    </location>
</feature>
<feature type="compositionally biased region" description="Basic and acidic residues" evidence="1">
    <location>
        <begin position="284"/>
        <end position="298"/>
    </location>
</feature>
<keyword evidence="3" id="KW-1185">Reference proteome</keyword>
<feature type="compositionally biased region" description="Gly residues" evidence="1">
    <location>
        <begin position="147"/>
        <end position="156"/>
    </location>
</feature>
<feature type="compositionally biased region" description="Basic and acidic residues" evidence="1">
    <location>
        <begin position="54"/>
        <end position="69"/>
    </location>
</feature>
<accession>A0A195FD72</accession>
<evidence type="ECO:0000256" key="1">
    <source>
        <dbReference type="SAM" id="MobiDB-lite"/>
    </source>
</evidence>
<name>A0A195FD72_9HYME</name>
<dbReference type="AlphaFoldDB" id="A0A195FD72"/>
<feature type="region of interest" description="Disordered" evidence="1">
    <location>
        <begin position="224"/>
        <end position="244"/>
    </location>
</feature>
<sequence>MPAALMMAACNPGSSVELINRTERSPLKWNLDKFSMPMCCRASMWVLSLRPLQRGDETSGGGEARENRGRMRAIRPQPLGNGGAPKPENLLSGKQWSGTWSNYHAETRHTPLEQQCGGKVTGNRVEMKRRSKVESRKRVRTKEKSKGGGGGGGGDGGGGCGGGGGGGDGGGGDGGGGGGASSGGGGGYLEHQVVSHTLHSYPLFQFSHACRCCARDTIQTDRRLYDPTKDDGSRERRAAERRRRSQLLKSGSYCWPRGDRGHCLDLNANETNIDQRSPMPVAHSDTKTEGCRSYEEGTPDRKWSAEELHKGYSSRGFVRDVVLQVDEARIQKD</sequence>
<feature type="region of interest" description="Disordered" evidence="1">
    <location>
        <begin position="274"/>
        <end position="298"/>
    </location>
</feature>
<dbReference type="Proteomes" id="UP000078541">
    <property type="component" value="Unassembled WGS sequence"/>
</dbReference>